<gene>
    <name evidence="2" type="ORF">E2C01_000866</name>
</gene>
<evidence type="ECO:0000313" key="2">
    <source>
        <dbReference type="EMBL" id="MPC08283.1"/>
    </source>
</evidence>
<sequence length="311" mass="34128">MRRAAGGRADHWVMDGLALRYSEELPSPAMQPRPAPATRGQRASVFPLGEPRHSSLVAELFVFYGPAKRNDPSFYIHTIVASRVVVFVDSTGLGGKSNEAGLTRATPSRGRKTPFTLSLLKKQCFFLHLTEATGRELVSAHWGTMLWRGGVAALWSRGGLRLWTPLDSRHREKPQGLQMNTASCKWRESYAGRKKIAKKDADNGGCLGREEDLNGGSADATDPETRFRSQSTFTRKSLNRDTSHITEKCERKSLPQSTPVAVGVSRGHKDPQQVPISSICQGSRSPGDAERLELGVVGKALLKMLLREGPL</sequence>
<reference evidence="2 3" key="1">
    <citation type="submission" date="2019-05" db="EMBL/GenBank/DDBJ databases">
        <title>Another draft genome of Portunus trituberculatus and its Hox gene families provides insights of decapod evolution.</title>
        <authorList>
            <person name="Jeong J.-H."/>
            <person name="Song I."/>
            <person name="Kim S."/>
            <person name="Choi T."/>
            <person name="Kim D."/>
            <person name="Ryu S."/>
            <person name="Kim W."/>
        </authorList>
    </citation>
    <scope>NUCLEOTIDE SEQUENCE [LARGE SCALE GENOMIC DNA]</scope>
    <source>
        <tissue evidence="2">Muscle</tissue>
    </source>
</reference>
<dbReference type="EMBL" id="VSRR010000024">
    <property type="protein sequence ID" value="MPC08283.1"/>
    <property type="molecule type" value="Genomic_DNA"/>
</dbReference>
<evidence type="ECO:0000256" key="1">
    <source>
        <dbReference type="SAM" id="MobiDB-lite"/>
    </source>
</evidence>
<organism evidence="2 3">
    <name type="scientific">Portunus trituberculatus</name>
    <name type="common">Swimming crab</name>
    <name type="synonym">Neptunus trituberculatus</name>
    <dbReference type="NCBI Taxonomy" id="210409"/>
    <lineage>
        <taxon>Eukaryota</taxon>
        <taxon>Metazoa</taxon>
        <taxon>Ecdysozoa</taxon>
        <taxon>Arthropoda</taxon>
        <taxon>Crustacea</taxon>
        <taxon>Multicrustacea</taxon>
        <taxon>Malacostraca</taxon>
        <taxon>Eumalacostraca</taxon>
        <taxon>Eucarida</taxon>
        <taxon>Decapoda</taxon>
        <taxon>Pleocyemata</taxon>
        <taxon>Brachyura</taxon>
        <taxon>Eubrachyura</taxon>
        <taxon>Portunoidea</taxon>
        <taxon>Portunidae</taxon>
        <taxon>Portuninae</taxon>
        <taxon>Portunus</taxon>
    </lineage>
</organism>
<feature type="region of interest" description="Disordered" evidence="1">
    <location>
        <begin position="251"/>
        <end position="285"/>
    </location>
</feature>
<keyword evidence="3" id="KW-1185">Reference proteome</keyword>
<feature type="region of interest" description="Disordered" evidence="1">
    <location>
        <begin position="201"/>
        <end position="225"/>
    </location>
</feature>
<evidence type="ECO:0000313" key="3">
    <source>
        <dbReference type="Proteomes" id="UP000324222"/>
    </source>
</evidence>
<feature type="compositionally biased region" description="Polar residues" evidence="1">
    <location>
        <begin position="274"/>
        <end position="284"/>
    </location>
</feature>
<protein>
    <submittedName>
        <fullName evidence="2">Uncharacterized protein</fullName>
    </submittedName>
</protein>
<feature type="compositionally biased region" description="Basic and acidic residues" evidence="1">
    <location>
        <begin position="201"/>
        <end position="212"/>
    </location>
</feature>
<dbReference type="AlphaFoldDB" id="A0A5B7CL23"/>
<comment type="caution">
    <text evidence="2">The sequence shown here is derived from an EMBL/GenBank/DDBJ whole genome shotgun (WGS) entry which is preliminary data.</text>
</comment>
<accession>A0A5B7CL23</accession>
<dbReference type="Proteomes" id="UP000324222">
    <property type="component" value="Unassembled WGS sequence"/>
</dbReference>
<name>A0A5B7CL23_PORTR</name>
<proteinExistence type="predicted"/>